<dbReference type="Pfam" id="PF01612">
    <property type="entry name" value="DNA_pol_A_exo1"/>
    <property type="match status" value="1"/>
</dbReference>
<proteinExistence type="predicted"/>
<dbReference type="GO" id="GO:0008408">
    <property type="term" value="F:3'-5' exonuclease activity"/>
    <property type="evidence" value="ECO:0007669"/>
    <property type="project" value="InterPro"/>
</dbReference>
<dbReference type="InterPro" id="IPR052144">
    <property type="entry name" value="piRNA_biogenesis_EXD1"/>
</dbReference>
<feature type="domain" description="3'-5' exonuclease" evidence="2">
    <location>
        <begin position="25"/>
        <end position="207"/>
    </location>
</feature>
<protein>
    <recommendedName>
        <fullName evidence="2">3'-5' exonuclease domain-containing protein</fullName>
    </recommendedName>
</protein>
<dbReference type="InterPro" id="IPR012337">
    <property type="entry name" value="RNaseH-like_sf"/>
</dbReference>
<dbReference type="OMA" id="NEETEMW"/>
<evidence type="ECO:0000259" key="2">
    <source>
        <dbReference type="SMART" id="SM00474"/>
    </source>
</evidence>
<dbReference type="GO" id="GO:1990923">
    <property type="term" value="C:PET complex"/>
    <property type="evidence" value="ECO:0007669"/>
    <property type="project" value="TreeGrafter"/>
</dbReference>
<evidence type="ECO:0000313" key="3">
    <source>
        <dbReference type="Ensembl" id="ENSEBUP00000008540.1"/>
    </source>
</evidence>
<evidence type="ECO:0000313" key="4">
    <source>
        <dbReference type="Proteomes" id="UP000694388"/>
    </source>
</evidence>
<feature type="region of interest" description="Disordered" evidence="1">
    <location>
        <begin position="250"/>
        <end position="272"/>
    </location>
</feature>
<dbReference type="Ensembl" id="ENSEBUT00000009045.1">
    <property type="protein sequence ID" value="ENSEBUP00000008540.1"/>
    <property type="gene ID" value="ENSEBUG00000005530.1"/>
</dbReference>
<dbReference type="AlphaFoldDB" id="A0A8C4Q1L5"/>
<dbReference type="SUPFAM" id="SSF53098">
    <property type="entry name" value="Ribonuclease H-like"/>
    <property type="match status" value="1"/>
</dbReference>
<evidence type="ECO:0000256" key="1">
    <source>
        <dbReference type="SAM" id="MobiDB-lite"/>
    </source>
</evidence>
<dbReference type="Proteomes" id="UP000694388">
    <property type="component" value="Unplaced"/>
</dbReference>
<dbReference type="GO" id="GO:0003676">
    <property type="term" value="F:nucleic acid binding"/>
    <property type="evidence" value="ECO:0007669"/>
    <property type="project" value="InterPro"/>
</dbReference>
<dbReference type="Gene3D" id="3.30.420.10">
    <property type="entry name" value="Ribonuclease H-like superfamily/Ribonuclease H"/>
    <property type="match status" value="1"/>
</dbReference>
<dbReference type="SMART" id="SM00474">
    <property type="entry name" value="35EXOc"/>
    <property type="match status" value="1"/>
</dbReference>
<dbReference type="InterPro" id="IPR002562">
    <property type="entry name" value="3'-5'_exonuclease_dom"/>
</dbReference>
<reference evidence="3" key="1">
    <citation type="submission" date="2025-08" db="UniProtKB">
        <authorList>
            <consortium name="Ensembl"/>
        </authorList>
    </citation>
    <scope>IDENTIFICATION</scope>
</reference>
<organism evidence="3 4">
    <name type="scientific">Eptatretus burgeri</name>
    <name type="common">Inshore hagfish</name>
    <dbReference type="NCBI Taxonomy" id="7764"/>
    <lineage>
        <taxon>Eukaryota</taxon>
        <taxon>Metazoa</taxon>
        <taxon>Chordata</taxon>
        <taxon>Craniata</taxon>
        <taxon>Vertebrata</taxon>
        <taxon>Cyclostomata</taxon>
        <taxon>Myxini</taxon>
        <taxon>Myxiniformes</taxon>
        <taxon>Myxinidae</taxon>
        <taxon>Eptatretinae</taxon>
        <taxon>Eptatretus</taxon>
    </lineage>
</organism>
<reference evidence="3" key="2">
    <citation type="submission" date="2025-09" db="UniProtKB">
        <authorList>
            <consortium name="Ensembl"/>
        </authorList>
    </citation>
    <scope>IDENTIFICATION</scope>
</reference>
<sequence length="272" mass="30539">MVDVQSIGTGVSAVKEDPSTEHLPYELISKLQEKFSSAIQYIKGEQVVGVVAKGLTISRFGKLSWLQISTKRMLFLFDILSISAEGFKNGLKSVLQDETILKVVHDCRLLSDCTYHQFGVYLSNVFDTQVADAIVTKESSGGKWPCKVKTLRECLYNYLPWVTLPPAQQASEAAWMTRPCPNRLLNAATAEAWHLLSLREALLERMMAPFTSCVDFYLGYYRNAPDDKHRNFPSESMDLLSELPSVYEAEAASPRLSENAQRSGSRRQDLSE</sequence>
<dbReference type="PANTHER" id="PTHR46628">
    <property type="entry name" value="PIRNA BIOGENESIS PROTEIN EXD1"/>
    <property type="match status" value="1"/>
</dbReference>
<name>A0A8C4Q1L5_EPTBU</name>
<accession>A0A8C4Q1L5</accession>
<dbReference type="PANTHER" id="PTHR46628:SF1">
    <property type="entry name" value="PIRNA BIOGENESIS PROTEIN EXD1"/>
    <property type="match status" value="1"/>
</dbReference>
<keyword evidence="4" id="KW-1185">Reference proteome</keyword>
<dbReference type="GO" id="GO:0034587">
    <property type="term" value="P:piRNA processing"/>
    <property type="evidence" value="ECO:0007669"/>
    <property type="project" value="TreeGrafter"/>
</dbReference>
<dbReference type="InterPro" id="IPR036397">
    <property type="entry name" value="RNaseH_sf"/>
</dbReference>
<dbReference type="GeneTree" id="ENSGT00390000003581"/>